<evidence type="ECO:0000313" key="1">
    <source>
        <dbReference type="EMBL" id="OLP54841.1"/>
    </source>
</evidence>
<protein>
    <submittedName>
        <fullName evidence="1">Uncharacterized protein</fullName>
    </submittedName>
</protein>
<comment type="caution">
    <text evidence="1">The sequence shown here is derived from an EMBL/GenBank/DDBJ whole genome shotgun (WGS) entry which is preliminary data.</text>
</comment>
<organism evidence="1 2">
    <name type="scientific">Xaviernesmea rhizosphaerae</name>
    <dbReference type="NCBI Taxonomy" id="1672749"/>
    <lineage>
        <taxon>Bacteria</taxon>
        <taxon>Pseudomonadati</taxon>
        <taxon>Pseudomonadota</taxon>
        <taxon>Alphaproteobacteria</taxon>
        <taxon>Hyphomicrobiales</taxon>
        <taxon>Rhizobiaceae</taxon>
        <taxon>Rhizobium/Agrobacterium group</taxon>
        <taxon>Xaviernesmea</taxon>
    </lineage>
</organism>
<evidence type="ECO:0000313" key="2">
    <source>
        <dbReference type="Proteomes" id="UP000186143"/>
    </source>
</evidence>
<reference evidence="1 2" key="1">
    <citation type="submission" date="2016-09" db="EMBL/GenBank/DDBJ databases">
        <title>Rhizobium sp. nov., a novel species isolated from the rice rhizosphere.</title>
        <authorList>
            <person name="Zhao J."/>
            <person name="Zhang X."/>
        </authorList>
    </citation>
    <scope>NUCLEOTIDE SEQUENCE [LARGE SCALE GENOMIC DNA]</scope>
    <source>
        <strain evidence="1 2">MH17</strain>
    </source>
</reference>
<proteinExistence type="predicted"/>
<gene>
    <name evidence="1" type="ORF">BJF92_13610</name>
</gene>
<name>A0A1Q9AI05_9HYPH</name>
<dbReference type="AlphaFoldDB" id="A0A1Q9AI05"/>
<sequence length="135" mass="14914">MLFDAPPAGTLVIDNRGTEMSALDLHLLSMLIDQRPPTVRELPKAMRQKYTADGVERYRERIATSLENGVVEPTAAHVRQALADAAIHIVRTGGPGSEEVMRVLEAVFASHAGTPLTVKWRIKQGRIRPKFFKAS</sequence>
<dbReference type="Proteomes" id="UP000186143">
    <property type="component" value="Unassembled WGS sequence"/>
</dbReference>
<dbReference type="EMBL" id="MKIO01000031">
    <property type="protein sequence ID" value="OLP54841.1"/>
    <property type="molecule type" value="Genomic_DNA"/>
</dbReference>
<accession>A0A1Q9AI05</accession>